<dbReference type="PROSITE" id="PS51767">
    <property type="entry name" value="PEPTIDASE_A1"/>
    <property type="match status" value="1"/>
</dbReference>
<evidence type="ECO:0000313" key="5">
    <source>
        <dbReference type="EMBL" id="RWA05239.1"/>
    </source>
</evidence>
<dbReference type="GO" id="GO:0006508">
    <property type="term" value="P:proteolysis"/>
    <property type="evidence" value="ECO:0007669"/>
    <property type="project" value="InterPro"/>
</dbReference>
<dbReference type="Pfam" id="PF00026">
    <property type="entry name" value="Asp"/>
    <property type="match status" value="1"/>
</dbReference>
<dbReference type="STRING" id="363999.A0A439CSU0"/>
<dbReference type="InterPro" id="IPR033121">
    <property type="entry name" value="PEPTIDASE_A1"/>
</dbReference>
<organism evidence="5 6">
    <name type="scientific">Xylaria grammica</name>
    <dbReference type="NCBI Taxonomy" id="363999"/>
    <lineage>
        <taxon>Eukaryota</taxon>
        <taxon>Fungi</taxon>
        <taxon>Dikarya</taxon>
        <taxon>Ascomycota</taxon>
        <taxon>Pezizomycotina</taxon>
        <taxon>Sordariomycetes</taxon>
        <taxon>Xylariomycetidae</taxon>
        <taxon>Xylariales</taxon>
        <taxon>Xylariaceae</taxon>
        <taxon>Xylaria</taxon>
    </lineage>
</organism>
<evidence type="ECO:0000313" key="6">
    <source>
        <dbReference type="Proteomes" id="UP000286045"/>
    </source>
</evidence>
<comment type="caution">
    <text evidence="5">The sequence shown here is derived from an EMBL/GenBank/DDBJ whole genome shotgun (WGS) entry which is preliminary data.</text>
</comment>
<dbReference type="GO" id="GO:0004190">
    <property type="term" value="F:aspartic-type endopeptidase activity"/>
    <property type="evidence" value="ECO:0007669"/>
    <property type="project" value="InterPro"/>
</dbReference>
<dbReference type="InterPro" id="IPR034164">
    <property type="entry name" value="Pepsin-like_dom"/>
</dbReference>
<sequence length="439" mass="47215">MRAATILSLLASIGPISGTVLPLTRRQQTNPKPIVLTENGVVFEVEVQVNNQTFYLIPDTGSSDVWIPVSDFQCVDPETARDIPQEECRFGRTYTVAPSTECVANQTFGVKYGDGIAVGKVAYADVTLNGITMPHQKIGLVERTNDVFDGIGSGVLGLGFRPLTSAHPGTELDNTTLLANRAPYDPVFVAMYKKGLVQPWYSFAFERPPKNATSGPGGWLGLGELPPVAYEDDWAVKPIEVTEGLPDELTGGKREVTLMTLTVDGVSWGSASNGARTTNSTPFQAVVDTGNHLNLVPVEIAEAVNAAFDPPGVFSEDLAVYVVDCNVSTPAFGITLDGRTFWHQRREDLVYRDAEEGFCYSSVAPTGEGSGLSLNFLGDAFLRNVVSVYDFGKNEMRFATRPSDAQAGSNPTVPMSRAGVSFTPPWLLVISAGALAYFL</sequence>
<evidence type="ECO:0000256" key="3">
    <source>
        <dbReference type="SAM" id="SignalP"/>
    </source>
</evidence>
<proteinExistence type="inferred from homology"/>
<dbReference type="PANTHER" id="PTHR47966">
    <property type="entry name" value="BETA-SITE APP-CLEAVING ENZYME, ISOFORM A-RELATED"/>
    <property type="match status" value="1"/>
</dbReference>
<keyword evidence="3" id="KW-0732">Signal</keyword>
<feature type="active site" evidence="2">
    <location>
        <position position="288"/>
    </location>
</feature>
<feature type="signal peptide" evidence="3">
    <location>
        <begin position="1"/>
        <end position="18"/>
    </location>
</feature>
<dbReference type="EMBL" id="RYZI01000462">
    <property type="protein sequence ID" value="RWA05239.1"/>
    <property type="molecule type" value="Genomic_DNA"/>
</dbReference>
<gene>
    <name evidence="5" type="ORF">EKO27_g9866</name>
</gene>
<dbReference type="InterPro" id="IPR021109">
    <property type="entry name" value="Peptidase_aspartic_dom_sf"/>
</dbReference>
<protein>
    <recommendedName>
        <fullName evidence="4">Peptidase A1 domain-containing protein</fullName>
    </recommendedName>
</protein>
<dbReference type="Proteomes" id="UP000286045">
    <property type="component" value="Unassembled WGS sequence"/>
</dbReference>
<dbReference type="AlphaFoldDB" id="A0A439CSU0"/>
<name>A0A439CSU0_9PEZI</name>
<evidence type="ECO:0000259" key="4">
    <source>
        <dbReference type="PROSITE" id="PS51767"/>
    </source>
</evidence>
<accession>A0A439CSU0</accession>
<comment type="similarity">
    <text evidence="1">Belongs to the peptidase A1 family.</text>
</comment>
<dbReference type="Gene3D" id="2.40.70.10">
    <property type="entry name" value="Acid Proteases"/>
    <property type="match status" value="2"/>
</dbReference>
<reference evidence="5 6" key="1">
    <citation type="submission" date="2018-12" db="EMBL/GenBank/DDBJ databases">
        <title>Draft genome sequence of Xylaria grammica IHI A82.</title>
        <authorList>
            <person name="Buettner E."/>
            <person name="Kellner H."/>
        </authorList>
    </citation>
    <scope>NUCLEOTIDE SEQUENCE [LARGE SCALE GENOMIC DNA]</scope>
    <source>
        <strain evidence="5 6">IHI A82</strain>
    </source>
</reference>
<feature type="chain" id="PRO_5019529084" description="Peptidase A1 domain-containing protein" evidence="3">
    <location>
        <begin position="19"/>
        <end position="439"/>
    </location>
</feature>
<dbReference type="CDD" id="cd05471">
    <property type="entry name" value="pepsin_like"/>
    <property type="match status" value="1"/>
</dbReference>
<keyword evidence="6" id="KW-1185">Reference proteome</keyword>
<evidence type="ECO:0000256" key="2">
    <source>
        <dbReference type="PIRSR" id="PIRSR601461-1"/>
    </source>
</evidence>
<dbReference type="GO" id="GO:0000324">
    <property type="term" value="C:fungal-type vacuole"/>
    <property type="evidence" value="ECO:0007669"/>
    <property type="project" value="TreeGrafter"/>
</dbReference>
<dbReference type="PANTHER" id="PTHR47966:SF47">
    <property type="entry name" value="ENDOPEPTIDASE, PUTATIVE (AFU_ORTHOLOGUE AFUA_3G01220)-RELATED"/>
    <property type="match status" value="1"/>
</dbReference>
<feature type="domain" description="Peptidase A1" evidence="4">
    <location>
        <begin position="41"/>
        <end position="399"/>
    </location>
</feature>
<evidence type="ECO:0000256" key="1">
    <source>
        <dbReference type="ARBA" id="ARBA00007447"/>
    </source>
</evidence>
<dbReference type="PRINTS" id="PR00792">
    <property type="entry name" value="PEPSIN"/>
</dbReference>
<dbReference type="SUPFAM" id="SSF50630">
    <property type="entry name" value="Acid proteases"/>
    <property type="match status" value="1"/>
</dbReference>
<dbReference type="InterPro" id="IPR001461">
    <property type="entry name" value="Aspartic_peptidase_A1"/>
</dbReference>
<feature type="active site" evidence="2">
    <location>
        <position position="59"/>
    </location>
</feature>